<gene>
    <name evidence="1" type="ORF">SDC9_68712</name>
</gene>
<accession>A0A644Y2V7</accession>
<dbReference type="AlphaFoldDB" id="A0A644Y2V7"/>
<reference evidence="1" key="1">
    <citation type="submission" date="2019-08" db="EMBL/GenBank/DDBJ databases">
        <authorList>
            <person name="Kucharzyk K."/>
            <person name="Murdoch R.W."/>
            <person name="Higgins S."/>
            <person name="Loffler F."/>
        </authorList>
    </citation>
    <scope>NUCLEOTIDE SEQUENCE</scope>
</reference>
<dbReference type="Gene3D" id="3.30.565.10">
    <property type="entry name" value="Histidine kinase-like ATPase, C-terminal domain"/>
    <property type="match status" value="1"/>
</dbReference>
<sequence length="443" mass="50752">MLATTIDARPTKKLFIAMLIKDITLNDAIGDLIDNCVDGALKLRSDRDYSGLNIRIIANSDQFVIEDNCSGIDEDTAINYAFRFGRTDNTPSLPKSVGQFGIGMKRALFKLGNKFTIESTSEKFRFQLVVNVTDWKTKEDEWSFTFDTIERPNGNDVYPTEQRGTKIVVTDLHEDVKKKFGLENFINDLSGEIRLEHLANIERGIKIEINNQEITSLEPLLIKSNDIKPAYWEKSFEIGLGVKIVVGISERNLNYGGWYIFCNERMTLGPEQTSKTGWGVKKPISIPKYHNQFDRFRGFVYFDSEDTSLLPWNSSKNDIDKDSPLYLSIKQQMVIMMRPVIDFLNKVHDESNPKYEEKPLREKLQEGDASTIALNKIFENHSDLISDFIYPDIENKSIDNLIEVSYYQPKHKVEKAMQETGIETISELGSASFDYFYSKEIGD</sequence>
<name>A0A644Y2V7_9ZZZZ</name>
<dbReference type="EMBL" id="VSSQ01003770">
    <property type="protein sequence ID" value="MPM22261.1"/>
    <property type="molecule type" value="Genomic_DNA"/>
</dbReference>
<dbReference type="Pfam" id="PF13589">
    <property type="entry name" value="HATPase_c_3"/>
    <property type="match status" value="1"/>
</dbReference>
<protein>
    <recommendedName>
        <fullName evidence="2">Histidine kinase/HSP90-like ATPase domain-containing protein</fullName>
    </recommendedName>
</protein>
<evidence type="ECO:0000313" key="1">
    <source>
        <dbReference type="EMBL" id="MPM22261.1"/>
    </source>
</evidence>
<organism evidence="1">
    <name type="scientific">bioreactor metagenome</name>
    <dbReference type="NCBI Taxonomy" id="1076179"/>
    <lineage>
        <taxon>unclassified sequences</taxon>
        <taxon>metagenomes</taxon>
        <taxon>ecological metagenomes</taxon>
    </lineage>
</organism>
<dbReference type="InterPro" id="IPR036890">
    <property type="entry name" value="HATPase_C_sf"/>
</dbReference>
<comment type="caution">
    <text evidence="1">The sequence shown here is derived from an EMBL/GenBank/DDBJ whole genome shotgun (WGS) entry which is preliminary data.</text>
</comment>
<evidence type="ECO:0008006" key="2">
    <source>
        <dbReference type="Google" id="ProtNLM"/>
    </source>
</evidence>
<dbReference type="SUPFAM" id="SSF55874">
    <property type="entry name" value="ATPase domain of HSP90 chaperone/DNA topoisomerase II/histidine kinase"/>
    <property type="match status" value="1"/>
</dbReference>
<proteinExistence type="predicted"/>